<feature type="domain" description="Reverse transcriptase" evidence="4">
    <location>
        <begin position="1178"/>
        <end position="1447"/>
    </location>
</feature>
<feature type="compositionally biased region" description="Low complexity" evidence="2">
    <location>
        <begin position="226"/>
        <end position="247"/>
    </location>
</feature>
<protein>
    <submittedName>
        <fullName evidence="5">Retrovirus-related Pol polyprotein from type-2 retrotransposable element R2DM</fullName>
    </submittedName>
</protein>
<dbReference type="Pfam" id="PF00078">
    <property type="entry name" value="RVT_1"/>
    <property type="match status" value="2"/>
</dbReference>
<feature type="region of interest" description="Disordered" evidence="2">
    <location>
        <begin position="944"/>
        <end position="992"/>
    </location>
</feature>
<feature type="compositionally biased region" description="Low complexity" evidence="2">
    <location>
        <begin position="2274"/>
        <end position="2291"/>
    </location>
</feature>
<sequence>MSDSSSSDSPPLKGTDSSNKLNKSVTPVALRTRQFSSQVSFRRAAELGQCKICPARFDSPLRLRKHVINHKSNAKRRKALEAIDSLYQSTSKPNVSPPSQPRSLFEKFKSSFPELFTQEMISNPDPYTIFDPEASSSKLVTPPALIVSPIVSPPTQFDSNSSSSPFDDDILSTLNKLISSVTEILDRPSFIDKELSSRSPIQPICTLPNSYSTLQNLVQPTACTKSPSYSSSPDASSAHPLTSSLRSSDSASPAVVLPCSSLPSPIVRAPVVPVMSPPAPSIASPRCPLSPAASPSQVQVSSSVPPAENGLLFFDPKPQRRAHDDSSNSSSSAELEKILNSTLLDSASSPVVSSLRECVASFPSARVSPDVLDLLLASTPDSDVLSPGSTASPPPKSIKSSPSVPAPFEVSPTPAFSKNTYAQALKKVLAKCPFCELKFYSQRTCDSHILSLHNPAAIKTNNSNIPEPSVNSKKSSPDPPKIQKKKILAPENNKSSKSTKKVPSNPTVQDLQKKSVKSQNRKSLIPPVTSFHRKILSLGELEKKPPNPSLFPNLPPYQFFCRHCQEYFPSDQSLADHIKSNHNLLLNISSQTFHSKIIPVHEQASDINLNITAKSTIVDSSQNIVVPLVEDHTDLVSPVKAFIEKLYIPDPEKMKKNPIKKGCLLPNISKTICDNNTPDSPPPAGEFKVSVEIHKKPASQPSPPKLCNLCDFVAKKKAGLRLHFYKEHRFQIIPPPSHLADLSDAIDVLPSQDRRKSPSSCLIISLCFLLHHAASPPPDILPPAPGFSEIDPDFQTPPARRQTNITTKSSVNPVKFVSFENKVLKYYFPLQKKLCCPVPNCSASFGTKLWYLTNSSLKKHLNVFHKSKPSKVEFYCTICDSKISKLPSKHNCLINNLVLPPDPIDDDVWVCDLCPDFSASTAMAKRNHLASHKRQTIVEKNTPLIIPPSSSNIKKKRRQRIQALSEGHPGDTPLARPQNNAAAPIPTEEDENVPLQEKLDLEQPSLLNSFMDPLDALFNVDEIDNMLPTFETVVSDIVSVIQDHFKLSKPTASNTSKNKNSFKPFDPQDAQRVQKLYHWNRKRCVRNLQNPVSSRCSIHKSKLFEHFSKTWSPSPIPLDFPSATPPDLPPVVDFLSPEMVFSCLQGCENSAPGPDLVSYKHWREIDPRGIILSKIFNICIKIKKIPPSWKQSSCVLIPKKGDLSLTENWRPISLSSTIYKLFTKCLTRTLQDWCETHGVISNCQKGFTPFDGVVEHNFVIGQHMELARRSHSDIFFIWLDISNAFGSIPHEVLFKALSNHGIDSDFVDIVHDIYSDTFTQILSNEGPTEPIPLLCGVKQGCPLSGLLFNLSINHILFKLQKNYASHSVLAFADDLVLIGNSRDEVQDLLNDAITSLQKIGLSLNPAKCASLHLSGAAPTGARPTAFSINSSNIKFLSEAEAYLYLVYSQDLIEINHLQSEAIISPPKKKPSPRSGSSSNTINHPDNTSFIQAASIGLCKICFTYVSTQNLLQHLYRHKKKPLRDSCLSGFRKAFPPNLLPSAPQVPSNDSIKSGTSLPNSPTVTLSYANAVRNSFCKICNEPFSPDKYKKHVLSHNNSSSKTKLLQALQDPAFPPTSHHSNTTAISPIEQTFREKFPELRVFQNPSSSSPSPEAIELAQKLDSPPTGPPPKKAFSRKLYSEIAKKNLHNCPLCNKKFYSDSGLKSHLHKEHKTNNSSPANTPKKPIAPEPPLPCCISSTVAVSSSPEVFQNISIKKGVLRCKYCEKPFDTLPSLSTHLKKIHFESPPKVQFRLFPSPKENEIVCRTCFKPVEDGLSLSDHCRLLHNIEITTSPNNPSKPVSAIANISPSFIPTTSFTSRNITLHDSKTEENLIVKIKSLPPSQQSLDDFQPQVKKSITFYNEKYPTLHSKNQDSSSPTRSCSLCDFVARKKCGLRLHFLQKHPAHLERNQLTAVPSTSILPVDTNSSSAPQVKFTCDLCHISCNTAKGLRVHRQSVHKISVNKLGKPTPANNNTAPPLPDLQINHPPSQDHVSNSHLPISLLGNTLHYVFPLPSSFICPIFGCGRQFSTQRWYTTNHSLKKHLTIYHKLQIADVSFSCSICLQKISKKPSTHSCLKNLQIQPSHSPSTTENNWPCSTCSFSASSKLGLLLHSRLHKKEELAPKGHPFVHIPTPKQRKTAKQKKIAPLLTGDPGDFPLVQPLPSFLPPTELQIGDHQPSAPTSTLIDLPAPPLLQSFLEPLDSLLNEDMEDRFRLLETIHSDIITTIQNHFNLLKSSTNNSNNSQQPSSSKKPLGDDAQSLQKAYSWNRRKCIREIINPNPTRCSIPIDDLLFHFNSSWSPPEDDSCPDFSPPPDLPPIVEHLPPELICECLKSAENTAPGPDRISYKHWRELDPMGKLLSKLFSICLSLKKIPSSWKSSTTILIHKKGSRDDVSNWRPIALSNTIYKLYTKCLTRKLSDWCSFNQCLSSNQKGFMPFDGVLEHNFIIAQHLEDAHRLKSESFACWIDISNAFGSIPHNVLWKTLAATGADQDFISICQDIYHNSNSSILSSTGITPPIPIREPSLGGSFVSPLSPPLLFCSLCPLC</sequence>
<organism evidence="5 6">
    <name type="scientific">Nephila pilipes</name>
    <name type="common">Giant wood spider</name>
    <name type="synonym">Nephila maculata</name>
    <dbReference type="NCBI Taxonomy" id="299642"/>
    <lineage>
        <taxon>Eukaryota</taxon>
        <taxon>Metazoa</taxon>
        <taxon>Ecdysozoa</taxon>
        <taxon>Arthropoda</taxon>
        <taxon>Chelicerata</taxon>
        <taxon>Arachnida</taxon>
        <taxon>Araneae</taxon>
        <taxon>Araneomorphae</taxon>
        <taxon>Entelegynae</taxon>
        <taxon>Araneoidea</taxon>
        <taxon>Nephilidae</taxon>
        <taxon>Nephila</taxon>
    </lineage>
</organism>
<dbReference type="PROSITE" id="PS50878">
    <property type="entry name" value="RT_POL"/>
    <property type="match status" value="2"/>
</dbReference>
<dbReference type="Gene3D" id="3.30.160.60">
    <property type="entry name" value="Classic Zinc Finger"/>
    <property type="match status" value="1"/>
</dbReference>
<feature type="compositionally biased region" description="Polar residues" evidence="2">
    <location>
        <begin position="15"/>
        <end position="25"/>
    </location>
</feature>
<feature type="compositionally biased region" description="Basic and acidic residues" evidence="2">
    <location>
        <begin position="317"/>
        <end position="326"/>
    </location>
</feature>
<dbReference type="Gene3D" id="3.30.70.270">
    <property type="match status" value="1"/>
</dbReference>
<keyword evidence="1" id="KW-0862">Zinc</keyword>
<feature type="domain" description="C2H2-type" evidence="3">
    <location>
        <begin position="559"/>
        <end position="582"/>
    </location>
</feature>
<proteinExistence type="predicted"/>
<dbReference type="InterPro" id="IPR043128">
    <property type="entry name" value="Rev_trsase/Diguanyl_cyclase"/>
</dbReference>
<dbReference type="EMBL" id="BMAW01007447">
    <property type="protein sequence ID" value="GFT03816.1"/>
    <property type="molecule type" value="Genomic_DNA"/>
</dbReference>
<dbReference type="GO" id="GO:0071897">
    <property type="term" value="P:DNA biosynthetic process"/>
    <property type="evidence" value="ECO:0007669"/>
    <property type="project" value="UniProtKB-ARBA"/>
</dbReference>
<feature type="region of interest" description="Disordered" evidence="2">
    <location>
        <begin position="1642"/>
        <end position="1673"/>
    </location>
</feature>
<dbReference type="OrthoDB" id="6435385at2759"/>
<feature type="compositionally biased region" description="Polar residues" evidence="2">
    <location>
        <begin position="492"/>
        <end position="510"/>
    </location>
</feature>
<feature type="compositionally biased region" description="Polar residues" evidence="2">
    <location>
        <begin position="1544"/>
        <end position="1559"/>
    </location>
</feature>
<feature type="compositionally biased region" description="Low complexity" evidence="2">
    <location>
        <begin position="397"/>
        <end position="407"/>
    </location>
</feature>
<evidence type="ECO:0000256" key="2">
    <source>
        <dbReference type="SAM" id="MobiDB-lite"/>
    </source>
</evidence>
<dbReference type="InterPro" id="IPR043502">
    <property type="entry name" value="DNA/RNA_pol_sf"/>
</dbReference>
<evidence type="ECO:0000256" key="1">
    <source>
        <dbReference type="PROSITE-ProRule" id="PRU00042"/>
    </source>
</evidence>
<feature type="region of interest" description="Disordered" evidence="2">
    <location>
        <begin position="2274"/>
        <end position="2299"/>
    </location>
</feature>
<accession>A0A8X6NAU4</accession>
<feature type="region of interest" description="Disordered" evidence="2">
    <location>
        <begin position="382"/>
        <end position="408"/>
    </location>
</feature>
<keyword evidence="1" id="KW-0479">Metal-binding</keyword>
<feature type="region of interest" description="Disordered" evidence="2">
    <location>
        <begin position="1704"/>
        <end position="1724"/>
    </location>
</feature>
<feature type="compositionally biased region" description="Polar residues" evidence="2">
    <location>
        <begin position="459"/>
        <end position="474"/>
    </location>
</feature>
<feature type="region of interest" description="Disordered" evidence="2">
    <location>
        <begin position="1463"/>
        <end position="1483"/>
    </location>
</feature>
<feature type="compositionally biased region" description="Low complexity" evidence="2">
    <location>
        <begin position="281"/>
        <end position="307"/>
    </location>
</feature>
<evidence type="ECO:0000259" key="4">
    <source>
        <dbReference type="PROSITE" id="PS50878"/>
    </source>
</evidence>
<dbReference type="GO" id="GO:0008270">
    <property type="term" value="F:zinc ion binding"/>
    <property type="evidence" value="ECO:0007669"/>
    <property type="project" value="UniProtKB-KW"/>
</dbReference>
<keyword evidence="1" id="KW-0863">Zinc-finger</keyword>
<dbReference type="InterPro" id="IPR000477">
    <property type="entry name" value="RT_dom"/>
</dbReference>
<feature type="region of interest" description="Disordered" evidence="2">
    <location>
        <begin position="459"/>
        <end position="523"/>
    </location>
</feature>
<feature type="region of interest" description="Disordered" evidence="2">
    <location>
        <begin position="280"/>
        <end position="333"/>
    </location>
</feature>
<feature type="domain" description="C2H2-type" evidence="3">
    <location>
        <begin position="1759"/>
        <end position="1787"/>
    </location>
</feature>
<dbReference type="SUPFAM" id="SSF56672">
    <property type="entry name" value="DNA/RNA polymerases"/>
    <property type="match status" value="1"/>
</dbReference>
<feature type="region of interest" description="Disordered" evidence="2">
    <location>
        <begin position="223"/>
        <end position="247"/>
    </location>
</feature>
<dbReference type="CDD" id="cd01650">
    <property type="entry name" value="RT_nLTR_like"/>
    <property type="match status" value="2"/>
</dbReference>
<dbReference type="PROSITE" id="PS50157">
    <property type="entry name" value="ZINC_FINGER_C2H2_2"/>
    <property type="match status" value="3"/>
</dbReference>
<feature type="region of interest" description="Disordered" evidence="2">
    <location>
        <begin position="1"/>
        <end position="29"/>
    </location>
</feature>
<dbReference type="PANTHER" id="PTHR19446">
    <property type="entry name" value="REVERSE TRANSCRIPTASES"/>
    <property type="match status" value="1"/>
</dbReference>
<name>A0A8X6NAU4_NEPPI</name>
<evidence type="ECO:0000259" key="3">
    <source>
        <dbReference type="PROSITE" id="PS50157"/>
    </source>
</evidence>
<dbReference type="Proteomes" id="UP000887013">
    <property type="component" value="Unassembled WGS sequence"/>
</dbReference>
<keyword evidence="6" id="KW-1185">Reference proteome</keyword>
<gene>
    <name evidence="5" type="primary">pol</name>
    <name evidence="5" type="ORF">NPIL_330081</name>
</gene>
<feature type="domain" description="Reverse transcriptase" evidence="4">
    <location>
        <begin position="2405"/>
        <end position="2586"/>
    </location>
</feature>
<dbReference type="PROSITE" id="PS00028">
    <property type="entry name" value="ZINC_FINGER_C2H2_1"/>
    <property type="match status" value="6"/>
</dbReference>
<reference evidence="5" key="1">
    <citation type="submission" date="2020-08" db="EMBL/GenBank/DDBJ databases">
        <title>Multicomponent nature underlies the extraordinary mechanical properties of spider dragline silk.</title>
        <authorList>
            <person name="Kono N."/>
            <person name="Nakamura H."/>
            <person name="Mori M."/>
            <person name="Yoshida Y."/>
            <person name="Ohtoshi R."/>
            <person name="Malay A.D."/>
            <person name="Moran D.A.P."/>
            <person name="Tomita M."/>
            <person name="Numata K."/>
            <person name="Arakawa K."/>
        </authorList>
    </citation>
    <scope>NUCLEOTIDE SEQUENCE</scope>
</reference>
<feature type="region of interest" description="Disordered" evidence="2">
    <location>
        <begin position="1538"/>
        <end position="1559"/>
    </location>
</feature>
<evidence type="ECO:0000313" key="5">
    <source>
        <dbReference type="EMBL" id="GFT03816.1"/>
    </source>
</evidence>
<dbReference type="SMART" id="SM00355">
    <property type="entry name" value="ZnF_C2H2"/>
    <property type="match status" value="15"/>
</dbReference>
<feature type="domain" description="C2H2-type" evidence="3">
    <location>
        <begin position="1688"/>
        <end position="1716"/>
    </location>
</feature>
<comment type="caution">
    <text evidence="5">The sequence shown here is derived from an EMBL/GenBank/DDBJ whole genome shotgun (WGS) entry which is preliminary data.</text>
</comment>
<evidence type="ECO:0000313" key="6">
    <source>
        <dbReference type="Proteomes" id="UP000887013"/>
    </source>
</evidence>
<dbReference type="InterPro" id="IPR013087">
    <property type="entry name" value="Znf_C2H2_type"/>
</dbReference>